<organism evidence="1 2">
    <name type="scientific">Croceibacterium atlanticum</name>
    <dbReference type="NCBI Taxonomy" id="1267766"/>
    <lineage>
        <taxon>Bacteria</taxon>
        <taxon>Pseudomonadati</taxon>
        <taxon>Pseudomonadota</taxon>
        <taxon>Alphaproteobacteria</taxon>
        <taxon>Sphingomonadales</taxon>
        <taxon>Erythrobacteraceae</taxon>
        <taxon>Croceibacterium</taxon>
    </lineage>
</organism>
<dbReference type="PIRSF" id="PIRSF016789">
    <property type="entry name" value="DUF454"/>
    <property type="match status" value="1"/>
</dbReference>
<dbReference type="PANTHER" id="PTHR35813">
    <property type="entry name" value="INNER MEMBRANE PROTEIN YBAN"/>
    <property type="match status" value="1"/>
</dbReference>
<dbReference type="PANTHER" id="PTHR35813:SF1">
    <property type="entry name" value="INNER MEMBRANE PROTEIN YBAN"/>
    <property type="match status" value="1"/>
</dbReference>
<evidence type="ECO:0000313" key="1">
    <source>
        <dbReference type="EMBL" id="AKH41079.1"/>
    </source>
</evidence>
<protein>
    <submittedName>
        <fullName evidence="1">Inner membrane protein YbaN</fullName>
    </submittedName>
</protein>
<accession>A0A0F7KND9</accession>
<dbReference type="InterPro" id="IPR007401">
    <property type="entry name" value="DUF454"/>
</dbReference>
<dbReference type="Proteomes" id="UP000034392">
    <property type="component" value="Chromosome"/>
</dbReference>
<dbReference type="STRING" id="1267766.WYH_00012"/>
<sequence length="116" mass="13282">MPRPFWFAAGLFFLTLGWIGVILPMMPGFVFFLVAAFCFARGNPAWERKMLEHPRYGKALRDWREKRAISRKAKISAITAMALAGSLTWYLVGYPWALLSVGMLVAVAVWIWTRNE</sequence>
<keyword evidence="2" id="KW-1185">Reference proteome</keyword>
<evidence type="ECO:0000313" key="2">
    <source>
        <dbReference type="Proteomes" id="UP000034392"/>
    </source>
</evidence>
<dbReference type="AlphaFoldDB" id="A0A0F7KND9"/>
<reference evidence="1" key="1">
    <citation type="submission" date="2015-05" db="EMBL/GenBank/DDBJ databases">
        <title>The complete genome of Altererythrobacter atlanticus strain 26DY36.</title>
        <authorList>
            <person name="Wu Y.-H."/>
            <person name="Cheng H."/>
            <person name="Wu X.-W."/>
        </authorList>
    </citation>
    <scope>NUCLEOTIDE SEQUENCE [LARGE SCALE GENOMIC DNA]</scope>
    <source>
        <strain evidence="1">26DY36</strain>
    </source>
</reference>
<dbReference type="OrthoDB" id="9816293at2"/>
<proteinExistence type="predicted"/>
<dbReference type="RefSeq" id="WP_046902193.1">
    <property type="nucleotide sequence ID" value="NZ_CP011452.2"/>
</dbReference>
<dbReference type="PATRIC" id="fig|1267766.3.peg.13"/>
<dbReference type="KEGG" id="aay:WYH_00012"/>
<dbReference type="GO" id="GO:0005886">
    <property type="term" value="C:plasma membrane"/>
    <property type="evidence" value="ECO:0007669"/>
    <property type="project" value="TreeGrafter"/>
</dbReference>
<gene>
    <name evidence="1" type="primary">ybaN_1</name>
    <name evidence="1" type="ORF">WYH_00012</name>
</gene>
<dbReference type="Pfam" id="PF04304">
    <property type="entry name" value="DUF454"/>
    <property type="match status" value="1"/>
</dbReference>
<dbReference type="EMBL" id="CP011452">
    <property type="protein sequence ID" value="AKH41079.1"/>
    <property type="molecule type" value="Genomic_DNA"/>
</dbReference>
<name>A0A0F7KND9_9SPHN</name>